<proteinExistence type="predicted"/>
<name>A0A194VGI9_CYTMA</name>
<accession>A0A194VGI9</accession>
<feature type="compositionally biased region" description="Low complexity" evidence="1">
    <location>
        <begin position="1"/>
        <end position="19"/>
    </location>
</feature>
<evidence type="ECO:0000256" key="1">
    <source>
        <dbReference type="SAM" id="MobiDB-lite"/>
    </source>
</evidence>
<dbReference type="AlphaFoldDB" id="A0A194VGI9"/>
<dbReference type="EMBL" id="KN714842">
    <property type="protein sequence ID" value="KUI62891.1"/>
    <property type="molecule type" value="Genomic_DNA"/>
</dbReference>
<dbReference type="Proteomes" id="UP000078576">
    <property type="component" value="Unassembled WGS sequence"/>
</dbReference>
<evidence type="ECO:0000313" key="2">
    <source>
        <dbReference type="EMBL" id="KUI62891.1"/>
    </source>
</evidence>
<protein>
    <submittedName>
        <fullName evidence="2">Uncharacterized protein</fullName>
    </submittedName>
</protein>
<sequence length="101" mass="10534">MNPTTHPSTPSTPLITSPTRGIARRPTLLPPPSSTQVRPSRGSKSPGGGAQVGVLVRVPGEHVGQHGQESVVLREGARRGRDLGRGAHRQARVGRVGVEIG</sequence>
<gene>
    <name evidence="2" type="ORF">VP1G_10031</name>
</gene>
<reference evidence="3" key="1">
    <citation type="submission" date="2014-12" db="EMBL/GenBank/DDBJ databases">
        <title>Genome Sequence of Valsa Canker Pathogens Uncovers a Specific Adaption of Colonization on Woody Bark.</title>
        <authorList>
            <person name="Yin Z."/>
            <person name="Liu H."/>
            <person name="Gao X."/>
            <person name="Li Z."/>
            <person name="Song N."/>
            <person name="Ke X."/>
            <person name="Dai Q."/>
            <person name="Wu Y."/>
            <person name="Sun Y."/>
            <person name="Xu J.-R."/>
            <person name="Kang Z.K."/>
            <person name="Wang L."/>
            <person name="Huang L."/>
        </authorList>
    </citation>
    <scope>NUCLEOTIDE SEQUENCE [LARGE SCALE GENOMIC DNA]</scope>
    <source>
        <strain evidence="3">SXYL134</strain>
    </source>
</reference>
<organism evidence="2 3">
    <name type="scientific">Cytospora mali</name>
    <name type="common">Apple Valsa canker fungus</name>
    <name type="synonym">Valsa mali</name>
    <dbReference type="NCBI Taxonomy" id="578113"/>
    <lineage>
        <taxon>Eukaryota</taxon>
        <taxon>Fungi</taxon>
        <taxon>Dikarya</taxon>
        <taxon>Ascomycota</taxon>
        <taxon>Pezizomycotina</taxon>
        <taxon>Sordariomycetes</taxon>
        <taxon>Sordariomycetidae</taxon>
        <taxon>Diaporthales</taxon>
        <taxon>Cytosporaceae</taxon>
        <taxon>Cytospora</taxon>
    </lineage>
</organism>
<evidence type="ECO:0000313" key="3">
    <source>
        <dbReference type="Proteomes" id="UP000078576"/>
    </source>
</evidence>
<keyword evidence="3" id="KW-1185">Reference proteome</keyword>
<feature type="region of interest" description="Disordered" evidence="1">
    <location>
        <begin position="1"/>
        <end position="53"/>
    </location>
</feature>